<feature type="domain" description="PRD" evidence="7">
    <location>
        <begin position="309"/>
        <end position="416"/>
    </location>
</feature>
<evidence type="ECO:0000259" key="6">
    <source>
        <dbReference type="PROSITE" id="PS51099"/>
    </source>
</evidence>
<reference evidence="8 9" key="1">
    <citation type="submission" date="2016-10" db="EMBL/GenBank/DDBJ databases">
        <authorList>
            <person name="de Groot N.N."/>
        </authorList>
    </citation>
    <scope>NUCLEOTIDE SEQUENCE [LARGE SCALE GENOMIC DNA]</scope>
    <source>
        <strain evidence="8 9">DSM 13305</strain>
    </source>
</reference>
<dbReference type="SUPFAM" id="SSF46785">
    <property type="entry name" value="Winged helix' DNA-binding domain"/>
    <property type="match status" value="1"/>
</dbReference>
<evidence type="ECO:0000313" key="8">
    <source>
        <dbReference type="EMBL" id="SEP22354.1"/>
    </source>
</evidence>
<dbReference type="InterPro" id="IPR050661">
    <property type="entry name" value="BglG_antiterminators"/>
</dbReference>
<keyword evidence="2" id="KW-0677">Repeat</keyword>
<dbReference type="GO" id="GO:0008982">
    <property type="term" value="F:protein-N(PI)-phosphohistidine-sugar phosphotransferase activity"/>
    <property type="evidence" value="ECO:0007669"/>
    <property type="project" value="InterPro"/>
</dbReference>
<feature type="domain" description="PTS EIIA type-2" evidence="5">
    <location>
        <begin position="545"/>
        <end position="687"/>
    </location>
</feature>
<name>A0A1H8W419_9FIRM</name>
<dbReference type="RefSeq" id="WP_091747588.1">
    <property type="nucleotide sequence ID" value="NZ_FODY01000014.1"/>
</dbReference>
<dbReference type="AlphaFoldDB" id="A0A1H8W419"/>
<protein>
    <submittedName>
        <fullName evidence="8">Transcriptional antiterminator</fullName>
    </submittedName>
</protein>
<dbReference type="GO" id="GO:0006355">
    <property type="term" value="P:regulation of DNA-templated transcription"/>
    <property type="evidence" value="ECO:0007669"/>
    <property type="project" value="InterPro"/>
</dbReference>
<dbReference type="Gene3D" id="3.40.50.2300">
    <property type="match status" value="1"/>
</dbReference>
<keyword evidence="4" id="KW-0804">Transcription</keyword>
<dbReference type="Gene3D" id="1.10.10.10">
    <property type="entry name" value="Winged helix-like DNA-binding domain superfamily/Winged helix DNA-binding domain"/>
    <property type="match status" value="1"/>
</dbReference>
<dbReference type="Gene3D" id="1.10.1790.10">
    <property type="entry name" value="PRD domain"/>
    <property type="match status" value="2"/>
</dbReference>
<keyword evidence="3" id="KW-0805">Transcription regulation</keyword>
<dbReference type="Pfam" id="PF02302">
    <property type="entry name" value="PTS_IIB"/>
    <property type="match status" value="1"/>
</dbReference>
<dbReference type="InterPro" id="IPR013196">
    <property type="entry name" value="HTH_11"/>
</dbReference>
<dbReference type="EMBL" id="FODY01000014">
    <property type="protein sequence ID" value="SEP22354.1"/>
    <property type="molecule type" value="Genomic_DNA"/>
</dbReference>
<sequence>MDKQVMAILELLLSEYEYITYSYISDRLDISVRTVARHIKSLEGYFHNHRIQVDTRRGEGIRLILPDEERTKLKKLVNKNDSSGLPAVERKIVLICELLGLQEPAKSYYFSSALKISLGTVGRDLEEIEPWFSQQGLVLVRCRGNGLFVTGAEKAFRDAIVNLLISHIDTRNIHYSYIEFMGPDFFKKELSRYTKIKLAGLMDGHLLENIKKIVDNYDKNIKETLVDESYFKLILLLGLMVQRQEKELVLDRENVQAVKSFTQYDYIIKLLRVIEKYYNLTLQDCDVYNILIHFVAARRRQGLALEQSQADSQLAELAYKIINNIQQELQVKLDYDKDLLKRLLDHLKLLMIRASMEVKVTNNFLEPIKTDYRHIFEVVKKHIAFLEEVIGKPVSDEEVGYITIHFAASLVALENNAKSIRAIVICMSGIGTSKILVEKIKQEVKPVNIVATISSHAINEIELSEQGIDLIISSVKIETFILPVVVVNPLLREEDKLRLNRKINEIEERKNIVSITKRVTDKAVQTKQPETGGKDTGYYLALIHRLLENFYYQYRLVVKTKQELIGHIARTIVDTEVLQATILRNLLKREEYGSTVIDEKGLVLLHCRAGDCLRVGIARLAVPVDDLTNDPPAKIRTAFIVVLPQEDDDRIVEMVSQISKALIVDKTFLYEVCDGNKEIAVESISRILFNFIS</sequence>
<dbReference type="PROSITE" id="PS51372">
    <property type="entry name" value="PRD_2"/>
    <property type="match status" value="2"/>
</dbReference>
<dbReference type="InterPro" id="IPR013011">
    <property type="entry name" value="PTS_EIIB_2"/>
</dbReference>
<evidence type="ECO:0000256" key="1">
    <source>
        <dbReference type="ARBA" id="ARBA00022679"/>
    </source>
</evidence>
<dbReference type="SUPFAM" id="SSF63520">
    <property type="entry name" value="PTS-regulatory domain, PRD"/>
    <property type="match status" value="2"/>
</dbReference>
<dbReference type="Pfam" id="PF00874">
    <property type="entry name" value="PRD"/>
    <property type="match status" value="2"/>
</dbReference>
<dbReference type="Gene3D" id="3.40.930.10">
    <property type="entry name" value="Mannitol-specific EII, Chain A"/>
    <property type="match status" value="1"/>
</dbReference>
<feature type="domain" description="PTS EIIB type-2" evidence="6">
    <location>
        <begin position="420"/>
        <end position="511"/>
    </location>
</feature>
<dbReference type="SUPFAM" id="SSF52794">
    <property type="entry name" value="PTS system IIB component-like"/>
    <property type="match status" value="1"/>
</dbReference>
<dbReference type="InterPro" id="IPR016152">
    <property type="entry name" value="PTrfase/Anion_transptr"/>
</dbReference>
<dbReference type="InterPro" id="IPR011608">
    <property type="entry name" value="PRD"/>
</dbReference>
<dbReference type="PANTHER" id="PTHR30185">
    <property type="entry name" value="CRYPTIC BETA-GLUCOSIDE BGL OPERON ANTITERMINATOR"/>
    <property type="match status" value="1"/>
</dbReference>
<dbReference type="InterPro" id="IPR002178">
    <property type="entry name" value="PTS_EIIA_type-2_dom"/>
</dbReference>
<feature type="domain" description="PRD" evidence="7">
    <location>
        <begin position="201"/>
        <end position="304"/>
    </location>
</feature>
<dbReference type="Pfam" id="PF08279">
    <property type="entry name" value="HTH_11"/>
    <property type="match status" value="1"/>
</dbReference>
<dbReference type="InterPro" id="IPR036390">
    <property type="entry name" value="WH_DNA-bd_sf"/>
</dbReference>
<accession>A0A1H8W419</accession>
<dbReference type="PROSITE" id="PS51094">
    <property type="entry name" value="PTS_EIIA_TYPE_2"/>
    <property type="match status" value="1"/>
</dbReference>
<organism evidence="8 9">
    <name type="scientific">Propionispora vibrioides</name>
    <dbReference type="NCBI Taxonomy" id="112903"/>
    <lineage>
        <taxon>Bacteria</taxon>
        <taxon>Bacillati</taxon>
        <taxon>Bacillota</taxon>
        <taxon>Negativicutes</taxon>
        <taxon>Selenomonadales</taxon>
        <taxon>Sporomusaceae</taxon>
        <taxon>Propionispora</taxon>
    </lineage>
</organism>
<dbReference type="InterPro" id="IPR036388">
    <property type="entry name" value="WH-like_DNA-bd_sf"/>
</dbReference>
<gene>
    <name evidence="8" type="ORF">SAMN04490178_11410</name>
</gene>
<evidence type="ECO:0000256" key="4">
    <source>
        <dbReference type="ARBA" id="ARBA00023163"/>
    </source>
</evidence>
<proteinExistence type="predicted"/>
<dbReference type="InterPro" id="IPR003501">
    <property type="entry name" value="PTS_EIIB_2/3"/>
</dbReference>
<dbReference type="STRING" id="112903.SAMN04490178_11410"/>
<evidence type="ECO:0000259" key="7">
    <source>
        <dbReference type="PROSITE" id="PS51372"/>
    </source>
</evidence>
<evidence type="ECO:0000256" key="2">
    <source>
        <dbReference type="ARBA" id="ARBA00022737"/>
    </source>
</evidence>
<dbReference type="Proteomes" id="UP000198847">
    <property type="component" value="Unassembled WGS sequence"/>
</dbReference>
<dbReference type="GO" id="GO:0009401">
    <property type="term" value="P:phosphoenolpyruvate-dependent sugar phosphotransferase system"/>
    <property type="evidence" value="ECO:0007669"/>
    <property type="project" value="InterPro"/>
</dbReference>
<evidence type="ECO:0000259" key="5">
    <source>
        <dbReference type="PROSITE" id="PS51094"/>
    </source>
</evidence>
<evidence type="ECO:0000313" key="9">
    <source>
        <dbReference type="Proteomes" id="UP000198847"/>
    </source>
</evidence>
<dbReference type="PANTHER" id="PTHR30185:SF18">
    <property type="entry name" value="TRANSCRIPTIONAL REGULATOR MTLR"/>
    <property type="match status" value="1"/>
</dbReference>
<dbReference type="CDD" id="cd05568">
    <property type="entry name" value="PTS_IIB_bgl_like"/>
    <property type="match status" value="1"/>
</dbReference>
<dbReference type="InterPro" id="IPR036095">
    <property type="entry name" value="PTS_EIIB-like_sf"/>
</dbReference>
<dbReference type="SUPFAM" id="SSF55804">
    <property type="entry name" value="Phoshotransferase/anion transport protein"/>
    <property type="match status" value="1"/>
</dbReference>
<dbReference type="InterPro" id="IPR036634">
    <property type="entry name" value="PRD_sf"/>
</dbReference>
<dbReference type="OrthoDB" id="3175596at2"/>
<dbReference type="PROSITE" id="PS51099">
    <property type="entry name" value="PTS_EIIB_TYPE_2"/>
    <property type="match status" value="1"/>
</dbReference>
<evidence type="ECO:0000256" key="3">
    <source>
        <dbReference type="ARBA" id="ARBA00023015"/>
    </source>
</evidence>
<keyword evidence="9" id="KW-1185">Reference proteome</keyword>
<keyword evidence="1" id="KW-0808">Transferase</keyword>